<comment type="caution">
    <text evidence="2">The sequence shown here is derived from an EMBL/GenBank/DDBJ whole genome shotgun (WGS) entry which is preliminary data.</text>
</comment>
<feature type="transmembrane region" description="Helical" evidence="1">
    <location>
        <begin position="7"/>
        <end position="27"/>
    </location>
</feature>
<organism evidence="2 3">
    <name type="scientific">Bacteroides acidifaciens</name>
    <dbReference type="NCBI Taxonomy" id="85831"/>
    <lineage>
        <taxon>Bacteria</taxon>
        <taxon>Pseudomonadati</taxon>
        <taxon>Bacteroidota</taxon>
        <taxon>Bacteroidia</taxon>
        <taxon>Bacteroidales</taxon>
        <taxon>Bacteroidaceae</taxon>
        <taxon>Bacteroides</taxon>
    </lineage>
</organism>
<keyword evidence="1" id="KW-1133">Transmembrane helix</keyword>
<sequence length="73" mass="8158">MKKLRCALFGMDVINLVKSVVIVMYIVQTANTGKIVRLLQRPESLPCLCNGKGTGRIKFLQAIWSIPVLLPIF</sequence>
<evidence type="ECO:0000313" key="2">
    <source>
        <dbReference type="EMBL" id="GFH88353.1"/>
    </source>
</evidence>
<evidence type="ECO:0000313" key="3">
    <source>
        <dbReference type="Proteomes" id="UP000491181"/>
    </source>
</evidence>
<keyword evidence="1" id="KW-0472">Membrane</keyword>
<gene>
    <name evidence="2" type="ORF">IMSAGC001_03795</name>
</gene>
<accession>A0A7J0A7H1</accession>
<evidence type="ECO:0000256" key="1">
    <source>
        <dbReference type="SAM" id="Phobius"/>
    </source>
</evidence>
<reference evidence="2 3" key="1">
    <citation type="journal article" date="2020" name="Microbiome">
        <title>Single-cell genomics of uncultured bacteria reveals dietary fiber responders in the mouse gut microbiota.</title>
        <authorList>
            <person name="Chijiiwa R."/>
            <person name="Hosokawa M."/>
            <person name="Kogawa M."/>
            <person name="Nishikawa Y."/>
            <person name="Ide K."/>
            <person name="Sakanashi C."/>
            <person name="Takahashi K."/>
            <person name="Takeyama H."/>
        </authorList>
    </citation>
    <scope>NUCLEOTIDE SEQUENCE [LARGE SCALE GENOMIC DNA]</scope>
    <source>
        <strain evidence="2">IMSAGC_001</strain>
    </source>
</reference>
<dbReference type="Proteomes" id="UP000491181">
    <property type="component" value="Unassembled WGS sequence"/>
</dbReference>
<dbReference type="EMBL" id="BLLS01000193">
    <property type="protein sequence ID" value="GFH88353.1"/>
    <property type="molecule type" value="Genomic_DNA"/>
</dbReference>
<dbReference type="AlphaFoldDB" id="A0A7J0A7H1"/>
<name>A0A7J0A7H1_9BACE</name>
<proteinExistence type="predicted"/>
<protein>
    <submittedName>
        <fullName evidence="2">Uncharacterized protein</fullName>
    </submittedName>
</protein>
<keyword evidence="1" id="KW-0812">Transmembrane</keyword>